<name>A0A4Z1CML1_9ACTN</name>
<evidence type="ECO:0000313" key="1">
    <source>
        <dbReference type="EMBL" id="TGN65049.1"/>
    </source>
</evidence>
<gene>
    <name evidence="1" type="ORF">EXE59_14555</name>
</gene>
<dbReference type="Pfam" id="PF13279">
    <property type="entry name" value="4HBT_2"/>
    <property type="match status" value="1"/>
</dbReference>
<dbReference type="InterPro" id="IPR029069">
    <property type="entry name" value="HotDog_dom_sf"/>
</dbReference>
<protein>
    <submittedName>
        <fullName evidence="1">Acyl-CoA thioesterase</fullName>
    </submittedName>
</protein>
<dbReference type="SUPFAM" id="SSF54637">
    <property type="entry name" value="Thioesterase/thiol ester dehydrase-isomerase"/>
    <property type="match status" value="1"/>
</dbReference>
<accession>A0A4Z1CML1</accession>
<comment type="caution">
    <text evidence="1">The sequence shown here is derived from an EMBL/GenBank/DDBJ whole genome shotgun (WGS) entry which is preliminary data.</text>
</comment>
<dbReference type="AlphaFoldDB" id="A0A4Z1CML1"/>
<proteinExistence type="predicted"/>
<organism evidence="1 2">
    <name type="scientific">Nocardioides eburneiflavus</name>
    <dbReference type="NCBI Taxonomy" id="2518372"/>
    <lineage>
        <taxon>Bacteria</taxon>
        <taxon>Bacillati</taxon>
        <taxon>Actinomycetota</taxon>
        <taxon>Actinomycetes</taxon>
        <taxon>Propionibacteriales</taxon>
        <taxon>Nocardioidaceae</taxon>
        <taxon>Nocardioides</taxon>
    </lineage>
</organism>
<keyword evidence="2" id="KW-1185">Reference proteome</keyword>
<dbReference type="RefSeq" id="WP_135839552.1">
    <property type="nucleotide sequence ID" value="NZ_SRRO01000001.1"/>
</dbReference>
<evidence type="ECO:0000313" key="2">
    <source>
        <dbReference type="Proteomes" id="UP000297496"/>
    </source>
</evidence>
<dbReference type="OrthoDB" id="9799036at2"/>
<reference evidence="1 2" key="1">
    <citation type="submission" date="2019-04" db="EMBL/GenBank/DDBJ databases">
        <title>Three New Species of Nocardioides, Nocardioides euryhalodurans sp. nov., Nocardioides seonyuensis sp. nov. and Nocardioides eburneoflavus sp. nov. Isolated from Soil.</title>
        <authorList>
            <person name="Roh S.G."/>
            <person name="Lee C."/>
            <person name="Kim M.-K."/>
            <person name="Kim S.B."/>
        </authorList>
    </citation>
    <scope>NUCLEOTIDE SEQUENCE [LARGE SCALE GENOMIC DNA]</scope>
    <source>
        <strain evidence="1 2">MMS17-SY213</strain>
    </source>
</reference>
<sequence length="145" mass="16372">MSSATEPLPSFDVPEGYASWWSLELRPWFRDIDYLGHLTASSYAVIYEEAVGTFVEAMWGTDAAYVVAHVAITYGREVRMGESPVRVHVRCEGAEGSRFSCAMVLIGPDGSPRSTARGYYSAWDMQARRSRELLNDERERLLRGR</sequence>
<dbReference type="Proteomes" id="UP000297496">
    <property type="component" value="Unassembled WGS sequence"/>
</dbReference>
<dbReference type="Gene3D" id="3.10.129.10">
    <property type="entry name" value="Hotdog Thioesterase"/>
    <property type="match status" value="1"/>
</dbReference>
<dbReference type="CDD" id="cd00586">
    <property type="entry name" value="4HBT"/>
    <property type="match status" value="1"/>
</dbReference>
<dbReference type="EMBL" id="SRRO01000001">
    <property type="protein sequence ID" value="TGN65049.1"/>
    <property type="molecule type" value="Genomic_DNA"/>
</dbReference>